<dbReference type="VEuPathDB" id="FungiDB:PC110_g7293"/>
<accession>A0A329SLJ4</accession>
<protein>
    <submittedName>
        <fullName evidence="2">Uncharacterized protein</fullName>
    </submittedName>
</protein>
<keyword evidence="3" id="KW-1185">Reference proteome</keyword>
<evidence type="ECO:0000313" key="1">
    <source>
        <dbReference type="EMBL" id="KAG2920332.1"/>
    </source>
</evidence>
<gene>
    <name evidence="2" type="ORF">PC110_g7293</name>
    <name evidence="1" type="ORF">PC117_g16511</name>
</gene>
<dbReference type="Proteomes" id="UP000736787">
    <property type="component" value="Unassembled WGS sequence"/>
</dbReference>
<comment type="caution">
    <text evidence="2">The sequence shown here is derived from an EMBL/GenBank/DDBJ whole genome shotgun (WGS) entry which is preliminary data.</text>
</comment>
<dbReference type="EMBL" id="MJFZ01000139">
    <property type="protein sequence ID" value="RAW36432.1"/>
    <property type="molecule type" value="Genomic_DNA"/>
</dbReference>
<dbReference type="AlphaFoldDB" id="A0A329SLJ4"/>
<dbReference type="EMBL" id="RCMK01000588">
    <property type="protein sequence ID" value="KAG2920332.1"/>
    <property type="molecule type" value="Genomic_DNA"/>
</dbReference>
<sequence>MLAVEEEPGEQNSLHGRAATAFIRRVRDVAAVCEEFGERSSKTMPLKARQRRELLPVTDDARHRGSGRRFGWCVGSTELPGLRNAGLGGALRKSFEGPVGTTDRMFGLDLPALIAIRCASHCA</sequence>
<evidence type="ECO:0000313" key="3">
    <source>
        <dbReference type="Proteomes" id="UP000251314"/>
    </source>
</evidence>
<reference evidence="2 3" key="1">
    <citation type="submission" date="2018-01" db="EMBL/GenBank/DDBJ databases">
        <title>Draft genome of the strawberry crown rot pathogen Phytophthora cactorum.</title>
        <authorList>
            <person name="Armitage A.D."/>
            <person name="Lysoe E."/>
            <person name="Nellist C.F."/>
            <person name="Harrison R.J."/>
            <person name="Brurberg M.B."/>
        </authorList>
    </citation>
    <scope>NUCLEOTIDE SEQUENCE [LARGE SCALE GENOMIC DNA]</scope>
    <source>
        <strain evidence="2 3">10300</strain>
    </source>
</reference>
<evidence type="ECO:0000313" key="2">
    <source>
        <dbReference type="EMBL" id="RAW36432.1"/>
    </source>
</evidence>
<organism evidence="2 3">
    <name type="scientific">Phytophthora cactorum</name>
    <dbReference type="NCBI Taxonomy" id="29920"/>
    <lineage>
        <taxon>Eukaryota</taxon>
        <taxon>Sar</taxon>
        <taxon>Stramenopiles</taxon>
        <taxon>Oomycota</taxon>
        <taxon>Peronosporomycetes</taxon>
        <taxon>Peronosporales</taxon>
        <taxon>Peronosporaceae</taxon>
        <taxon>Phytophthora</taxon>
    </lineage>
</organism>
<dbReference type="Proteomes" id="UP000251314">
    <property type="component" value="Unassembled WGS sequence"/>
</dbReference>
<reference evidence="1" key="2">
    <citation type="submission" date="2018-10" db="EMBL/GenBank/DDBJ databases">
        <title>Effector identification in a new, highly contiguous assembly of the strawberry crown rot pathogen Phytophthora cactorum.</title>
        <authorList>
            <person name="Armitage A.D."/>
            <person name="Nellist C.F."/>
            <person name="Bates H."/>
            <person name="Vickerstaff R.J."/>
            <person name="Harrison R.J."/>
        </authorList>
    </citation>
    <scope>NUCLEOTIDE SEQUENCE</scope>
    <source>
        <strain evidence="1">4040</strain>
    </source>
</reference>
<proteinExistence type="predicted"/>
<name>A0A329SLJ4_9STRA</name>